<reference evidence="3" key="1">
    <citation type="journal article" date="2012" name="Nat. Genet.">
        <title>Whole-genome sequence of Schistosoma haematobium.</title>
        <authorList>
            <person name="Young N.D."/>
            <person name="Jex A.R."/>
            <person name="Li B."/>
            <person name="Liu S."/>
            <person name="Yang L."/>
            <person name="Xiong Z."/>
            <person name="Li Y."/>
            <person name="Cantacessi C."/>
            <person name="Hall R.S."/>
            <person name="Xu X."/>
            <person name="Chen F."/>
            <person name="Wu X."/>
            <person name="Zerlotini A."/>
            <person name="Oliveira G."/>
            <person name="Hofmann A."/>
            <person name="Zhang G."/>
            <person name="Fang X."/>
            <person name="Kang Y."/>
            <person name="Campbell B.E."/>
            <person name="Loukas A."/>
            <person name="Ranganathan S."/>
            <person name="Rollinson D."/>
            <person name="Rinaldi G."/>
            <person name="Brindley P.J."/>
            <person name="Yang H."/>
            <person name="Wang J."/>
            <person name="Wang J."/>
            <person name="Gasser R.B."/>
        </authorList>
    </citation>
    <scope>NUCLEOTIDE SEQUENCE</scope>
</reference>
<reference evidence="3" key="3">
    <citation type="submission" date="2021-06" db="EMBL/GenBank/DDBJ databases">
        <title>Chromosome-level genome assembly for S. haematobium.</title>
        <authorList>
            <person name="Stroehlein A.J."/>
        </authorList>
    </citation>
    <scope>NUCLEOTIDE SEQUENCE</scope>
</reference>
<gene>
    <name evidence="3" type="primary">PCSK6_1</name>
    <name evidence="3" type="ORF">MS3_00000934</name>
</gene>
<keyword evidence="4" id="KW-1185">Reference proteome</keyword>
<protein>
    <submittedName>
        <fullName evidence="3">Proprotein convertase subtilisin/kexin type 6</fullName>
    </submittedName>
</protein>
<reference evidence="3" key="2">
    <citation type="journal article" date="2019" name="Gigascience">
        <title>High-quality Schistosoma haematobium genome achieved by single-molecule and long-range sequencing.</title>
        <authorList>
            <person name="Stroehlein A.J."/>
            <person name="Korhonen P.K."/>
            <person name="Chong T.M."/>
            <person name="Lim Y.L."/>
            <person name="Chan K.G."/>
            <person name="Webster B."/>
            <person name="Rollinson D."/>
            <person name="Brindley P.J."/>
            <person name="Gasser R.B."/>
            <person name="Young N.D."/>
        </authorList>
    </citation>
    <scope>NUCLEOTIDE SEQUENCE</scope>
</reference>
<dbReference type="EMBL" id="AMPZ03000001">
    <property type="protein sequence ID" value="KAH9596570.1"/>
    <property type="molecule type" value="Genomic_DNA"/>
</dbReference>
<dbReference type="GeneID" id="24588983"/>
<dbReference type="InterPro" id="IPR032815">
    <property type="entry name" value="S8_pro-domain"/>
</dbReference>
<dbReference type="AlphaFoldDB" id="A0A922S7C2"/>
<dbReference type="Pfam" id="PF16470">
    <property type="entry name" value="S8_pro-domain"/>
    <property type="match status" value="1"/>
</dbReference>
<dbReference type="InterPro" id="IPR038466">
    <property type="entry name" value="S8_pro-domain_sf"/>
</dbReference>
<evidence type="ECO:0000313" key="4">
    <source>
        <dbReference type="Proteomes" id="UP000471633"/>
    </source>
</evidence>
<sequence>MNCGNYLHFLLVISLCHTVMNQLYCRQNSCEMPSVEYVVRVDGTFSDAKAVARLHDLELVDEMIGFKGMYIMHSKASALKRRKRRAMVSIGGPGVKWFIKQEFLKRTKRSSVPTVFWDDPLYPDMWYLGLQFYVFKPLLELCGNSKLIVRWGSTSGFQMWFIDIKQRDSHVDPPDIWMYKFTRQ</sequence>
<dbReference type="RefSeq" id="XP_051075241.1">
    <property type="nucleotide sequence ID" value="XM_051208501.1"/>
</dbReference>
<accession>A0A922S7C2</accession>
<evidence type="ECO:0000313" key="3">
    <source>
        <dbReference type="EMBL" id="KAH9596570.1"/>
    </source>
</evidence>
<feature type="chain" id="PRO_5037080804" evidence="1">
    <location>
        <begin position="19"/>
        <end position="184"/>
    </location>
</feature>
<feature type="signal peptide" evidence="1">
    <location>
        <begin position="1"/>
        <end position="18"/>
    </location>
</feature>
<dbReference type="Gene3D" id="3.30.70.850">
    <property type="entry name" value="Peptidase S8, pro-domain"/>
    <property type="match status" value="1"/>
</dbReference>
<feature type="domain" description="Peptidase S8 pro-domain" evidence="2">
    <location>
        <begin position="36"/>
        <end position="109"/>
    </location>
</feature>
<reference evidence="3" key="4">
    <citation type="journal article" date="2022" name="PLoS Pathog.">
        <title>Chromosome-level genome of Schistosoma haematobium underpins genome-wide explorations of molecular variation.</title>
        <authorList>
            <person name="Stroehlein A.J."/>
            <person name="Korhonen P.K."/>
            <person name="Lee V.V."/>
            <person name="Ralph S.A."/>
            <person name="Mentink-Kane M."/>
            <person name="You H."/>
            <person name="McManus D.P."/>
            <person name="Tchuente L.T."/>
            <person name="Stothard J.R."/>
            <person name="Kaur P."/>
            <person name="Dudchenko O."/>
            <person name="Aiden E.L."/>
            <person name="Yang B."/>
            <person name="Yang H."/>
            <person name="Emery A.M."/>
            <person name="Webster B.L."/>
            <person name="Brindley P.J."/>
            <person name="Rollinson D."/>
            <person name="Chang B.C.H."/>
            <person name="Gasser R.B."/>
            <person name="Young N.D."/>
        </authorList>
    </citation>
    <scope>NUCLEOTIDE SEQUENCE</scope>
</reference>
<keyword evidence="1" id="KW-0732">Signal</keyword>
<organism evidence="3 4">
    <name type="scientific">Schistosoma haematobium</name>
    <name type="common">Blood fluke</name>
    <dbReference type="NCBI Taxonomy" id="6185"/>
    <lineage>
        <taxon>Eukaryota</taxon>
        <taxon>Metazoa</taxon>
        <taxon>Spiralia</taxon>
        <taxon>Lophotrochozoa</taxon>
        <taxon>Platyhelminthes</taxon>
        <taxon>Trematoda</taxon>
        <taxon>Digenea</taxon>
        <taxon>Strigeidida</taxon>
        <taxon>Schistosomatoidea</taxon>
        <taxon>Schistosomatidae</taxon>
        <taxon>Schistosoma</taxon>
    </lineage>
</organism>
<proteinExistence type="predicted"/>
<name>A0A922S7C2_SCHHA</name>
<dbReference type="Proteomes" id="UP000471633">
    <property type="component" value="Unassembled WGS sequence"/>
</dbReference>
<evidence type="ECO:0000256" key="1">
    <source>
        <dbReference type="SAM" id="SignalP"/>
    </source>
</evidence>
<evidence type="ECO:0000259" key="2">
    <source>
        <dbReference type="Pfam" id="PF16470"/>
    </source>
</evidence>
<comment type="caution">
    <text evidence="3">The sequence shown here is derived from an EMBL/GenBank/DDBJ whole genome shotgun (WGS) entry which is preliminary data.</text>
</comment>
<dbReference type="CTD" id="24588983"/>